<dbReference type="InterPro" id="IPR050832">
    <property type="entry name" value="Bact_Acetyltransf"/>
</dbReference>
<dbReference type="AlphaFoldDB" id="A0A6B0TVR1"/>
<dbReference type="PANTHER" id="PTHR43877:SF1">
    <property type="entry name" value="ACETYLTRANSFERASE"/>
    <property type="match status" value="1"/>
</dbReference>
<dbReference type="Proteomes" id="UP000436016">
    <property type="component" value="Unassembled WGS sequence"/>
</dbReference>
<evidence type="ECO:0000313" key="5">
    <source>
        <dbReference type="Proteomes" id="UP000436016"/>
    </source>
</evidence>
<dbReference type="GO" id="GO:0016747">
    <property type="term" value="F:acyltransferase activity, transferring groups other than amino-acyl groups"/>
    <property type="evidence" value="ECO:0007669"/>
    <property type="project" value="InterPro"/>
</dbReference>
<keyword evidence="2" id="KW-0012">Acyltransferase</keyword>
<dbReference type="SUPFAM" id="SSF55729">
    <property type="entry name" value="Acyl-CoA N-acyltransferases (Nat)"/>
    <property type="match status" value="1"/>
</dbReference>
<name>A0A6B0TVR1_9RHOB</name>
<dbReference type="Gene3D" id="3.40.630.30">
    <property type="match status" value="1"/>
</dbReference>
<evidence type="ECO:0000256" key="2">
    <source>
        <dbReference type="ARBA" id="ARBA00023315"/>
    </source>
</evidence>
<comment type="caution">
    <text evidence="4">The sequence shown here is derived from an EMBL/GenBank/DDBJ whole genome shotgun (WGS) entry which is preliminary data.</text>
</comment>
<feature type="domain" description="N-acetyltransferase" evidence="3">
    <location>
        <begin position="1"/>
        <end position="118"/>
    </location>
</feature>
<keyword evidence="5" id="KW-1185">Reference proteome</keyword>
<dbReference type="PROSITE" id="PS51186">
    <property type="entry name" value="GNAT"/>
    <property type="match status" value="1"/>
</dbReference>
<protein>
    <submittedName>
        <fullName evidence="4">GNAT family N-acetyltransferase</fullName>
    </submittedName>
</protein>
<proteinExistence type="predicted"/>
<reference evidence="4 5" key="1">
    <citation type="submission" date="2019-12" db="EMBL/GenBank/DDBJ databases">
        <title>Strain KN286 was isolated from seawater, which was collected from Caroline Seamount in the tropical western Pacific.</title>
        <authorList>
            <person name="Wang Q."/>
        </authorList>
    </citation>
    <scope>NUCLEOTIDE SEQUENCE [LARGE SCALE GENOMIC DNA]</scope>
    <source>
        <strain evidence="4 5">KN286</strain>
    </source>
</reference>
<gene>
    <name evidence="4" type="ORF">GSH16_07275</name>
</gene>
<sequence length="118" mass="12147">MTHCIAPLTVTEAQIAQQTSCIADVDGVLSGFACLTGKAPVLTLDKLFIAPEAIGKGVGSALLDWALDRARDAGGRQLLATADPHAAGFYLHHGASADGFDASDAIPGRALPRFAFSL</sequence>
<dbReference type="Pfam" id="PF00583">
    <property type="entry name" value="Acetyltransf_1"/>
    <property type="match status" value="1"/>
</dbReference>
<dbReference type="CDD" id="cd04301">
    <property type="entry name" value="NAT_SF"/>
    <property type="match status" value="1"/>
</dbReference>
<evidence type="ECO:0000313" key="4">
    <source>
        <dbReference type="EMBL" id="MXU65244.1"/>
    </source>
</evidence>
<dbReference type="InterPro" id="IPR000182">
    <property type="entry name" value="GNAT_dom"/>
</dbReference>
<evidence type="ECO:0000259" key="3">
    <source>
        <dbReference type="PROSITE" id="PS51186"/>
    </source>
</evidence>
<dbReference type="InterPro" id="IPR016181">
    <property type="entry name" value="Acyl_CoA_acyltransferase"/>
</dbReference>
<dbReference type="EMBL" id="WUWG01000003">
    <property type="protein sequence ID" value="MXU65244.1"/>
    <property type="molecule type" value="Genomic_DNA"/>
</dbReference>
<keyword evidence="1 4" id="KW-0808">Transferase</keyword>
<organism evidence="4 5">
    <name type="scientific">Oceanomicrobium pacificus</name>
    <dbReference type="NCBI Taxonomy" id="2692916"/>
    <lineage>
        <taxon>Bacteria</taxon>
        <taxon>Pseudomonadati</taxon>
        <taxon>Pseudomonadota</taxon>
        <taxon>Alphaproteobacteria</taxon>
        <taxon>Rhodobacterales</taxon>
        <taxon>Paracoccaceae</taxon>
        <taxon>Oceanomicrobium</taxon>
    </lineage>
</organism>
<accession>A0A6B0TVR1</accession>
<evidence type="ECO:0000256" key="1">
    <source>
        <dbReference type="ARBA" id="ARBA00022679"/>
    </source>
</evidence>
<dbReference type="PANTHER" id="PTHR43877">
    <property type="entry name" value="AMINOALKYLPHOSPHONATE N-ACETYLTRANSFERASE-RELATED-RELATED"/>
    <property type="match status" value="1"/>
</dbReference>